<protein>
    <submittedName>
        <fullName evidence="4">Uncharacterized protein</fullName>
    </submittedName>
</protein>
<dbReference type="EMBL" id="UINC01231384">
    <property type="protein sequence ID" value="SVE63891.1"/>
    <property type="molecule type" value="Genomic_DNA"/>
</dbReference>
<sequence length="228" mass="25947">DVDHYTRVRCYKKIMEKFPEDTAMLNLLPIAMRMGGPREALWHAIIRKNYGCSHLIVGRDHAGPGNDSNGKPFYGPYDAQEMVQEYADEIGVEMVPFKLMVYIKELSKYMTIDEVPEGKTQLNISGTELRRLLNKGMDIPEWFTYPDVAKELQQSHPPKDCRGFTIFFTGLSGSGKSTIANALLVKLLEHGRRRVTLLDGDIVRINLSSELGFSKEHRDLNIQRIGFV</sequence>
<evidence type="ECO:0000259" key="3">
    <source>
        <dbReference type="Pfam" id="PF01747"/>
    </source>
</evidence>
<evidence type="ECO:0000256" key="1">
    <source>
        <dbReference type="ARBA" id="ARBA00022679"/>
    </source>
</evidence>
<organism evidence="4">
    <name type="scientific">marine metagenome</name>
    <dbReference type="NCBI Taxonomy" id="408172"/>
    <lineage>
        <taxon>unclassified sequences</taxon>
        <taxon>metagenomes</taxon>
        <taxon>ecological metagenomes</taxon>
    </lineage>
</organism>
<evidence type="ECO:0000259" key="2">
    <source>
        <dbReference type="Pfam" id="PF01583"/>
    </source>
</evidence>
<dbReference type="PANTHER" id="PTHR42700">
    <property type="entry name" value="SULFATE ADENYLYLTRANSFERASE"/>
    <property type="match status" value="1"/>
</dbReference>
<dbReference type="GO" id="GO:0019379">
    <property type="term" value="P:sulfate assimilation, phosphoadenylyl sulfate reduction by phosphoadenylyl-sulfate reductase (thioredoxin)"/>
    <property type="evidence" value="ECO:0007669"/>
    <property type="project" value="TreeGrafter"/>
</dbReference>
<reference evidence="4" key="1">
    <citation type="submission" date="2018-05" db="EMBL/GenBank/DDBJ databases">
        <authorList>
            <person name="Lanie J.A."/>
            <person name="Ng W.-L."/>
            <person name="Kazmierczak K.M."/>
            <person name="Andrzejewski T.M."/>
            <person name="Davidsen T.M."/>
            <person name="Wayne K.J."/>
            <person name="Tettelin H."/>
            <person name="Glass J.I."/>
            <person name="Rusch D."/>
            <person name="Podicherti R."/>
            <person name="Tsui H.-C.T."/>
            <person name="Winkler M.E."/>
        </authorList>
    </citation>
    <scope>NUCLEOTIDE SEQUENCE</scope>
</reference>
<dbReference type="Pfam" id="PF01583">
    <property type="entry name" value="APS_kinase"/>
    <property type="match status" value="1"/>
</dbReference>
<keyword evidence="1" id="KW-0808">Transferase</keyword>
<dbReference type="InterPro" id="IPR024951">
    <property type="entry name" value="Sulfurylase_cat_dom"/>
</dbReference>
<dbReference type="GO" id="GO:0005737">
    <property type="term" value="C:cytoplasm"/>
    <property type="evidence" value="ECO:0007669"/>
    <property type="project" value="TreeGrafter"/>
</dbReference>
<feature type="non-terminal residue" evidence="4">
    <location>
        <position position="228"/>
    </location>
</feature>
<dbReference type="PANTHER" id="PTHR42700:SF1">
    <property type="entry name" value="SULFATE ADENYLYLTRANSFERASE"/>
    <property type="match status" value="1"/>
</dbReference>
<accession>A0A383F4I7</accession>
<feature type="non-terminal residue" evidence="4">
    <location>
        <position position="1"/>
    </location>
</feature>
<dbReference type="InterPro" id="IPR050512">
    <property type="entry name" value="Sulf_AdTrans/APS_kinase"/>
</dbReference>
<dbReference type="AlphaFoldDB" id="A0A383F4I7"/>
<proteinExistence type="predicted"/>
<dbReference type="InterPro" id="IPR014729">
    <property type="entry name" value="Rossmann-like_a/b/a_fold"/>
</dbReference>
<feature type="domain" description="APS kinase" evidence="2">
    <location>
        <begin position="162"/>
        <end position="228"/>
    </location>
</feature>
<dbReference type="SUPFAM" id="SSF52374">
    <property type="entry name" value="Nucleotidylyl transferase"/>
    <property type="match status" value="1"/>
</dbReference>
<dbReference type="Gene3D" id="3.40.50.620">
    <property type="entry name" value="HUPs"/>
    <property type="match status" value="1"/>
</dbReference>
<dbReference type="InterPro" id="IPR027417">
    <property type="entry name" value="P-loop_NTPase"/>
</dbReference>
<dbReference type="GO" id="GO:0004781">
    <property type="term" value="F:sulfate adenylyltransferase (ATP) activity"/>
    <property type="evidence" value="ECO:0007669"/>
    <property type="project" value="InterPro"/>
</dbReference>
<name>A0A383F4I7_9ZZZZ</name>
<dbReference type="InterPro" id="IPR059117">
    <property type="entry name" value="APS_kinase_dom"/>
</dbReference>
<evidence type="ECO:0000313" key="4">
    <source>
        <dbReference type="EMBL" id="SVE63891.1"/>
    </source>
</evidence>
<dbReference type="GO" id="GO:0010134">
    <property type="term" value="P:sulfate assimilation via adenylyl sulfate reduction"/>
    <property type="evidence" value="ECO:0007669"/>
    <property type="project" value="TreeGrafter"/>
</dbReference>
<dbReference type="Pfam" id="PF01747">
    <property type="entry name" value="ATP-sulfurylase"/>
    <property type="match status" value="1"/>
</dbReference>
<gene>
    <name evidence="4" type="ORF">METZ01_LOCUS516745</name>
</gene>
<dbReference type="Gene3D" id="3.40.50.300">
    <property type="entry name" value="P-loop containing nucleotide triphosphate hydrolases"/>
    <property type="match status" value="1"/>
</dbReference>
<feature type="domain" description="Sulphate adenylyltransferase catalytic" evidence="3">
    <location>
        <begin position="1"/>
        <end position="154"/>
    </location>
</feature>
<dbReference type="SUPFAM" id="SSF52540">
    <property type="entry name" value="P-loop containing nucleoside triphosphate hydrolases"/>
    <property type="match status" value="1"/>
</dbReference>